<dbReference type="InterPro" id="IPR027417">
    <property type="entry name" value="P-loop_NTPase"/>
</dbReference>
<keyword evidence="3" id="KW-0378">Hydrolase</keyword>
<dbReference type="CDD" id="cd01851">
    <property type="entry name" value="GBP"/>
    <property type="match status" value="1"/>
</dbReference>
<dbReference type="InterPro" id="IPR037684">
    <property type="entry name" value="GBP_C"/>
</dbReference>
<dbReference type="Pfam" id="PF02841">
    <property type="entry name" value="GBP_C"/>
    <property type="match status" value="1"/>
</dbReference>
<evidence type="ECO:0000256" key="2">
    <source>
        <dbReference type="ARBA" id="ARBA00022741"/>
    </source>
</evidence>
<keyword evidence="4" id="KW-0391">Immunity</keyword>
<dbReference type="Gene3D" id="3.40.50.300">
    <property type="entry name" value="P-loop containing nucleotide triphosphate hydrolases"/>
    <property type="match status" value="2"/>
</dbReference>
<dbReference type="GeneTree" id="ENSGT00940000162297"/>
<dbReference type="PANTHER" id="PTHR10751">
    <property type="entry name" value="GUANYLATE BINDING PROTEIN"/>
    <property type="match status" value="1"/>
</dbReference>
<reference evidence="9" key="3">
    <citation type="submission" date="2025-09" db="UniProtKB">
        <authorList>
            <consortium name="Ensembl"/>
        </authorList>
    </citation>
    <scope>IDENTIFICATION</scope>
</reference>
<evidence type="ECO:0000313" key="9">
    <source>
        <dbReference type="Ensembl" id="ENSSFOP00015041221.1"/>
    </source>
</evidence>
<dbReference type="Proteomes" id="UP000694397">
    <property type="component" value="Chromosome 24"/>
</dbReference>
<protein>
    <submittedName>
        <fullName evidence="9">Guanylate-binding protein 1-like</fullName>
    </submittedName>
</protein>
<name>A0A8C9SVY9_SCLFO</name>
<gene>
    <name evidence="9" type="primary">LOC108918915</name>
</gene>
<dbReference type="AlphaFoldDB" id="A0A8C9SVY9"/>
<dbReference type="GO" id="GO:0045087">
    <property type="term" value="P:innate immune response"/>
    <property type="evidence" value="ECO:0007669"/>
    <property type="project" value="UniProtKB-KW"/>
</dbReference>
<dbReference type="InterPro" id="IPR030386">
    <property type="entry name" value="G_GB1_RHD3_dom"/>
</dbReference>
<dbReference type="PROSITE" id="PS51715">
    <property type="entry name" value="G_GB1_RHD3"/>
    <property type="match status" value="1"/>
</dbReference>
<reference evidence="9 10" key="1">
    <citation type="submission" date="2019-04" db="EMBL/GenBank/DDBJ databases">
        <authorList>
            <consortium name="Wellcome Sanger Institute Data Sharing"/>
        </authorList>
    </citation>
    <scope>NUCLEOTIDE SEQUENCE [LARGE SCALE GENOMIC DNA]</scope>
</reference>
<dbReference type="Ensembl" id="ENSSFOT00015077017.1">
    <property type="protein sequence ID" value="ENSSFOP00015041221.1"/>
    <property type="gene ID" value="ENSSFOG00015009999.2"/>
</dbReference>
<dbReference type="InterPro" id="IPR015894">
    <property type="entry name" value="Guanylate-bd_N"/>
</dbReference>
<dbReference type="Gene3D" id="1.20.1000.10">
    <property type="entry name" value="Guanylate-binding protein, C-terminal domain"/>
    <property type="match status" value="1"/>
</dbReference>
<feature type="domain" description="GB1/RHD3-type G" evidence="8">
    <location>
        <begin position="421"/>
        <end position="661"/>
    </location>
</feature>
<dbReference type="CDD" id="cd16269">
    <property type="entry name" value="GBP_C"/>
    <property type="match status" value="1"/>
</dbReference>
<dbReference type="GO" id="GO:0003924">
    <property type="term" value="F:GTPase activity"/>
    <property type="evidence" value="ECO:0007669"/>
    <property type="project" value="InterPro"/>
</dbReference>
<dbReference type="SUPFAM" id="SSF52540">
    <property type="entry name" value="P-loop containing nucleoside triphosphate hydrolases"/>
    <property type="match status" value="2"/>
</dbReference>
<evidence type="ECO:0000256" key="3">
    <source>
        <dbReference type="ARBA" id="ARBA00022801"/>
    </source>
</evidence>
<evidence type="ECO:0000256" key="6">
    <source>
        <dbReference type="PROSITE-ProRule" id="PRU01052"/>
    </source>
</evidence>
<dbReference type="InterPro" id="IPR003191">
    <property type="entry name" value="Guanylate-bd/ATL_C"/>
</dbReference>
<keyword evidence="1" id="KW-0399">Innate immunity</keyword>
<keyword evidence="2" id="KW-0547">Nucleotide-binding</keyword>
<evidence type="ECO:0000256" key="1">
    <source>
        <dbReference type="ARBA" id="ARBA00022588"/>
    </source>
</evidence>
<dbReference type="GO" id="GO:0005525">
    <property type="term" value="F:GTP binding"/>
    <property type="evidence" value="ECO:0007669"/>
    <property type="project" value="UniProtKB-KW"/>
</dbReference>
<accession>A0A8C9SVY9</accession>
<keyword evidence="10" id="KW-1185">Reference proteome</keyword>
<proteinExistence type="inferred from homology"/>
<dbReference type="FunFam" id="1.20.1000.10:FF:000001">
    <property type="entry name" value="Guanylate binding protein 1"/>
    <property type="match status" value="1"/>
</dbReference>
<evidence type="ECO:0000313" key="10">
    <source>
        <dbReference type="Proteomes" id="UP000694397"/>
    </source>
</evidence>
<dbReference type="Pfam" id="PF02263">
    <property type="entry name" value="GBP"/>
    <property type="match status" value="2"/>
</dbReference>
<comment type="similarity">
    <text evidence="6">Belongs to the TRAFAC class dynamin-like GTPase superfamily. GB1/RHD3 GTPase family.</text>
</comment>
<keyword evidence="7" id="KW-0175">Coiled coil</keyword>
<evidence type="ECO:0000256" key="4">
    <source>
        <dbReference type="ARBA" id="ARBA00022859"/>
    </source>
</evidence>
<keyword evidence="5" id="KW-0342">GTP-binding</keyword>
<dbReference type="SUPFAM" id="SSF48340">
    <property type="entry name" value="Interferon-induced guanylate-binding protein 1 (GBP1), C-terminal domain"/>
    <property type="match status" value="1"/>
</dbReference>
<evidence type="ECO:0000256" key="7">
    <source>
        <dbReference type="SAM" id="Coils"/>
    </source>
</evidence>
<dbReference type="InterPro" id="IPR036543">
    <property type="entry name" value="Guanylate-bd_C_sf"/>
</dbReference>
<reference evidence="9" key="2">
    <citation type="submission" date="2025-08" db="UniProtKB">
        <authorList>
            <consortium name="Ensembl"/>
        </authorList>
    </citation>
    <scope>IDENTIFICATION</scope>
</reference>
<evidence type="ECO:0000256" key="5">
    <source>
        <dbReference type="ARBA" id="ARBA00023134"/>
    </source>
</evidence>
<evidence type="ECO:0000259" key="8">
    <source>
        <dbReference type="PROSITE" id="PS51715"/>
    </source>
</evidence>
<sequence>MMMAARSGPVWLADSPATTGRLRLNPDALGVLAALSGPLRVVGIFGPRQCGKSYLLNSLSGSTDFTVSSDDCFKTPIIFMSCLPDPQDPETTLVLLDSEGFEGDMQALEGRSCSPVFTLCLLLSSVFLYNTWGPVKCETLDQLLHMTFLTNLVTLPTDEQAKETFLPEFVWCVRDVDLVMTFGNIQLVPADFLDSVLNDIQDQQSPSGFVCQIFHRSRMKLLDFCRPKANVEDLVSSSSSELNPCFIKQTETLRKLICRSKPKAFPDGHSTNGRELVTLMEQLVDCISNGSVMDLSNVTEQCEPVDNTTTVSLRDQSNTMNKVELSDHLNAPLEDDHSKKALLLERKNPMVETVTYLSHAERGSYIPALRPKDQEPAALEDELQVRSEPVVMQAPICLIENSTKNELVTNQQALNILSSIKQPVVVVSIVGMYRTGKSYLMNRLAGMRKGFSLGSTIQSETKGIWIWCVPHPEKKGHTLVLLDTEGLGDVEKGDQTHDTWIFALAVLLSSTFVYNSMGTINNEAIMSLHYVTELTEHIKVKSSRENVEETMMEYARFFPSFVWAVRDFTLELKIDGQKVTADEYLENSLKLMKGNSARIMYSNAPRECIRNYFPVRKCFVFDQPVYKDKLKIIEQLNDGDLEPNFVKQTSKFCSYIFSNSKVKMLSGGITVTGNMLGNLAVTYVDSIRSGQVPCLENAVVALAQIENSSAVEKAHALYMRLLEERVVLHTETREELSQVHEGCLKEALEHFMDHSFKDEKQRFQTDLMERIKEEYGKKCHENETLSLKHCTAVLQQLWHNLDHESYMRPGGYSDYRVQVDSLIQNYRDTPGKGIKAEHALETYLKDKKELGSSILMADRSLTERQKQLEEEKAGAEMERFKADVAKKEQEELAKRLEDTEKAHRENEQQLMEKMAKERQAILDENQRMLEQRLQEQKKLMMEGFDVKAEAMRSEIQSLKHQIAASQNTSRGGGCILL</sequence>
<feature type="coiled-coil region" evidence="7">
    <location>
        <begin position="858"/>
        <end position="968"/>
    </location>
</feature>
<dbReference type="FunFam" id="3.40.50.300:FF:000422">
    <property type="entry name" value="Guanylate-binding protein 1"/>
    <property type="match status" value="1"/>
</dbReference>
<organism evidence="9 10">
    <name type="scientific">Scleropages formosus</name>
    <name type="common">Asian bonytongue</name>
    <name type="synonym">Osteoglossum formosum</name>
    <dbReference type="NCBI Taxonomy" id="113540"/>
    <lineage>
        <taxon>Eukaryota</taxon>
        <taxon>Metazoa</taxon>
        <taxon>Chordata</taxon>
        <taxon>Craniata</taxon>
        <taxon>Vertebrata</taxon>
        <taxon>Euteleostomi</taxon>
        <taxon>Actinopterygii</taxon>
        <taxon>Neopterygii</taxon>
        <taxon>Teleostei</taxon>
        <taxon>Osteoglossocephala</taxon>
        <taxon>Osteoglossomorpha</taxon>
        <taxon>Osteoglossiformes</taxon>
        <taxon>Osteoglossidae</taxon>
        <taxon>Scleropages</taxon>
    </lineage>
</organism>